<dbReference type="RefSeq" id="WP_160611705.1">
    <property type="nucleotide sequence ID" value="NZ_WTZA01000002.1"/>
</dbReference>
<keyword evidence="1" id="KW-0472">Membrane</keyword>
<gene>
    <name evidence="2" type="ORF">GRI40_11405</name>
</gene>
<proteinExistence type="predicted"/>
<feature type="transmembrane region" description="Helical" evidence="1">
    <location>
        <begin position="95"/>
        <end position="114"/>
    </location>
</feature>
<name>A0A6I4TEZ0_9SPHN</name>
<feature type="transmembrane region" description="Helical" evidence="1">
    <location>
        <begin position="126"/>
        <end position="146"/>
    </location>
</feature>
<feature type="transmembrane region" description="Helical" evidence="1">
    <location>
        <begin position="181"/>
        <end position="199"/>
    </location>
</feature>
<keyword evidence="3" id="KW-1185">Reference proteome</keyword>
<feature type="transmembrane region" description="Helical" evidence="1">
    <location>
        <begin position="158"/>
        <end position="175"/>
    </location>
</feature>
<sequence>MATVPGNAHIATPAARNFRADQPFFTRFAMVLAAIIVLGFAQFALRGFVDYRAAPLRTHFHGVVMLAWLALFVVQNRLVESGSIAQHRRLGRVGAWLAVVVALTACWVGIGAAIDGRQPPFFTPPYFLALTLLGAVFFLGLVGWAVARRRDTQWHRRLMLASFIAILEPAFGRLLPMPLIMPWAEGVVLIVQLAAFAVLVRHDRQVLGAVHPATIAGALVVTVYHAALEVLGRVGPFVTLAERLAG</sequence>
<dbReference type="EMBL" id="WTZA01000002">
    <property type="protein sequence ID" value="MXO75822.1"/>
    <property type="molecule type" value="Genomic_DNA"/>
</dbReference>
<organism evidence="2 3">
    <name type="scientific">Tsuneonella aeria</name>
    <dbReference type="NCBI Taxonomy" id="1837929"/>
    <lineage>
        <taxon>Bacteria</taxon>
        <taxon>Pseudomonadati</taxon>
        <taxon>Pseudomonadota</taxon>
        <taxon>Alphaproteobacteria</taxon>
        <taxon>Sphingomonadales</taxon>
        <taxon>Erythrobacteraceae</taxon>
        <taxon>Tsuneonella</taxon>
    </lineage>
</organism>
<dbReference type="Proteomes" id="UP000439522">
    <property type="component" value="Unassembled WGS sequence"/>
</dbReference>
<feature type="transmembrane region" description="Helical" evidence="1">
    <location>
        <begin position="206"/>
        <end position="227"/>
    </location>
</feature>
<evidence type="ECO:0000313" key="3">
    <source>
        <dbReference type="Proteomes" id="UP000439522"/>
    </source>
</evidence>
<evidence type="ECO:0000313" key="2">
    <source>
        <dbReference type="EMBL" id="MXO75822.1"/>
    </source>
</evidence>
<evidence type="ECO:0000256" key="1">
    <source>
        <dbReference type="SAM" id="Phobius"/>
    </source>
</evidence>
<feature type="transmembrane region" description="Helical" evidence="1">
    <location>
        <begin position="56"/>
        <end position="74"/>
    </location>
</feature>
<reference evidence="2 3" key="1">
    <citation type="submission" date="2019-12" db="EMBL/GenBank/DDBJ databases">
        <title>Genomic-based taxomic classification of the family Erythrobacteraceae.</title>
        <authorList>
            <person name="Xu L."/>
        </authorList>
    </citation>
    <scope>NUCLEOTIDE SEQUENCE [LARGE SCALE GENOMIC DNA]</scope>
    <source>
        <strain evidence="2 3">100921-2</strain>
    </source>
</reference>
<protein>
    <submittedName>
        <fullName evidence="2">Adenylate cyclase</fullName>
    </submittedName>
</protein>
<dbReference type="AlphaFoldDB" id="A0A6I4TEZ0"/>
<dbReference type="OrthoDB" id="648493at2"/>
<feature type="transmembrane region" description="Helical" evidence="1">
    <location>
        <begin position="24"/>
        <end position="44"/>
    </location>
</feature>
<keyword evidence="1" id="KW-1133">Transmembrane helix</keyword>
<keyword evidence="1" id="KW-0812">Transmembrane</keyword>
<accession>A0A6I4TEZ0</accession>
<comment type="caution">
    <text evidence="2">The sequence shown here is derived from an EMBL/GenBank/DDBJ whole genome shotgun (WGS) entry which is preliminary data.</text>
</comment>